<keyword evidence="2" id="KW-1133">Transmembrane helix</keyword>
<dbReference type="InterPro" id="IPR013320">
    <property type="entry name" value="ConA-like_dom_sf"/>
</dbReference>
<dbReference type="Pfam" id="PF01670">
    <property type="entry name" value="Glyco_hydro_12"/>
    <property type="match status" value="1"/>
</dbReference>
<comment type="caution">
    <text evidence="3">The sequence shown here is derived from an EMBL/GenBank/DDBJ whole genome shotgun (WGS) entry which is preliminary data.</text>
</comment>
<evidence type="ECO:0000256" key="1">
    <source>
        <dbReference type="ARBA" id="ARBA00005519"/>
    </source>
</evidence>
<keyword evidence="2" id="KW-0812">Transmembrane</keyword>
<reference evidence="3" key="1">
    <citation type="journal article" date="2020" name="mSystems">
        <title>Genome- and Community-Level Interaction Insights into Carbon Utilization and Element Cycling Functions of Hydrothermarchaeota in Hydrothermal Sediment.</title>
        <authorList>
            <person name="Zhou Z."/>
            <person name="Liu Y."/>
            <person name="Xu W."/>
            <person name="Pan J."/>
            <person name="Luo Z.H."/>
            <person name="Li M."/>
        </authorList>
    </citation>
    <scope>NUCLEOTIDE SEQUENCE [LARGE SCALE GENOMIC DNA]</scope>
    <source>
        <strain evidence="3">SpSt-125</strain>
    </source>
</reference>
<dbReference type="EMBL" id="DSEU01000047">
    <property type="protein sequence ID" value="HEM67334.1"/>
    <property type="molecule type" value="Genomic_DNA"/>
</dbReference>
<evidence type="ECO:0000313" key="3">
    <source>
        <dbReference type="EMBL" id="HEM67334.1"/>
    </source>
</evidence>
<proteinExistence type="inferred from homology"/>
<dbReference type="SUPFAM" id="SSF49899">
    <property type="entry name" value="Concanavalin A-like lectins/glucanases"/>
    <property type="match status" value="1"/>
</dbReference>
<keyword evidence="2" id="KW-0472">Membrane</keyword>
<name>A0A7J2U3H4_9CREN</name>
<comment type="similarity">
    <text evidence="1">Belongs to the glycosyl hydrolase 12 (cellulase H) family.</text>
</comment>
<dbReference type="GO" id="GO:0000272">
    <property type="term" value="P:polysaccharide catabolic process"/>
    <property type="evidence" value="ECO:0007669"/>
    <property type="project" value="InterPro"/>
</dbReference>
<dbReference type="InterPro" id="IPR013319">
    <property type="entry name" value="GH11/12"/>
</dbReference>
<sequence>MMNLRRTVYLSTLVAMLLVVFVIGYLYTSSNLGTTITTYTAFSTVTITKTEINISTVAQTITVTAVETMTLKPRVILEYPSNPRSSADFNDDGAPEVFAEINPWNVKSYKGVQRVVIDPLSRGIEVYIDVKDVNPLTWTNGYPEIVIGRKPWGKSYANGYGVPFPMRVRDAKPFIVSFYICLERYSPDMNLNIAADAWIVREPIAKSPGTPPGSGDLEVMVWLFSNNLNPAGNKVGETRIPIVLNGTVVDAEWEVWRMDSVTWGGWQYIAFKPKNWKHVCGYVTYNPIDFVREAAKYATFDVSDHYLLSWEIGTEWGTISSGGGASILWRLRDFVVIPGASISRS</sequence>
<protein>
    <submittedName>
        <fullName evidence="3">Endoglucanase</fullName>
    </submittedName>
</protein>
<gene>
    <name evidence="3" type="ORF">ENO26_07215</name>
</gene>
<dbReference type="GO" id="GO:0008810">
    <property type="term" value="F:cellulase activity"/>
    <property type="evidence" value="ECO:0007669"/>
    <property type="project" value="InterPro"/>
</dbReference>
<dbReference type="Gene3D" id="2.60.120.180">
    <property type="match status" value="1"/>
</dbReference>
<dbReference type="InterPro" id="IPR002594">
    <property type="entry name" value="GH12"/>
</dbReference>
<feature type="transmembrane region" description="Helical" evidence="2">
    <location>
        <begin position="7"/>
        <end position="27"/>
    </location>
</feature>
<organism evidence="3">
    <name type="scientific">Ignisphaera aggregans</name>
    <dbReference type="NCBI Taxonomy" id="334771"/>
    <lineage>
        <taxon>Archaea</taxon>
        <taxon>Thermoproteota</taxon>
        <taxon>Thermoprotei</taxon>
        <taxon>Desulfurococcales</taxon>
        <taxon>Desulfurococcaceae</taxon>
        <taxon>Ignisphaera</taxon>
    </lineage>
</organism>
<evidence type="ECO:0000256" key="2">
    <source>
        <dbReference type="SAM" id="Phobius"/>
    </source>
</evidence>
<accession>A0A7J2U3H4</accession>
<dbReference type="AlphaFoldDB" id="A0A7J2U3H4"/>